<keyword evidence="1" id="KW-0479">Metal-binding</keyword>
<evidence type="ECO:0000256" key="2">
    <source>
        <dbReference type="SAM" id="Coils"/>
    </source>
</evidence>
<feature type="compositionally biased region" description="Polar residues" evidence="3">
    <location>
        <begin position="396"/>
        <end position="431"/>
    </location>
</feature>
<dbReference type="STRING" id="7574.A0A1S3J2U6"/>
<feature type="compositionally biased region" description="Basic residues" evidence="3">
    <location>
        <begin position="280"/>
        <end position="297"/>
    </location>
</feature>
<gene>
    <name evidence="6" type="primary">LOC106169625</name>
</gene>
<keyword evidence="1" id="KW-0862">Zinc</keyword>
<feature type="compositionally biased region" description="Polar residues" evidence="3">
    <location>
        <begin position="228"/>
        <end position="252"/>
    </location>
</feature>
<feature type="region of interest" description="Disordered" evidence="3">
    <location>
        <begin position="382"/>
        <end position="431"/>
    </location>
</feature>
<dbReference type="PANTHER" id="PTHR16116:SF5">
    <property type="entry name" value="ZINC FINGER PROTEIN 839"/>
    <property type="match status" value="1"/>
</dbReference>
<dbReference type="GO" id="GO:0008270">
    <property type="term" value="F:zinc ion binding"/>
    <property type="evidence" value="ECO:0007669"/>
    <property type="project" value="UniProtKB-KW"/>
</dbReference>
<feature type="region of interest" description="Disordered" evidence="3">
    <location>
        <begin position="102"/>
        <end position="124"/>
    </location>
</feature>
<organism evidence="5 6">
    <name type="scientific">Lingula anatina</name>
    <name type="common">Brachiopod</name>
    <name type="synonym">Lingula unguis</name>
    <dbReference type="NCBI Taxonomy" id="7574"/>
    <lineage>
        <taxon>Eukaryota</taxon>
        <taxon>Metazoa</taxon>
        <taxon>Spiralia</taxon>
        <taxon>Lophotrochozoa</taxon>
        <taxon>Brachiopoda</taxon>
        <taxon>Linguliformea</taxon>
        <taxon>Lingulata</taxon>
        <taxon>Lingulida</taxon>
        <taxon>Linguloidea</taxon>
        <taxon>Lingulidae</taxon>
        <taxon>Lingula</taxon>
    </lineage>
</organism>
<evidence type="ECO:0000313" key="5">
    <source>
        <dbReference type="Proteomes" id="UP000085678"/>
    </source>
</evidence>
<dbReference type="OMA" id="VRQCENE"/>
<protein>
    <submittedName>
        <fullName evidence="6">Zinc finger protein 839</fullName>
    </submittedName>
</protein>
<feature type="compositionally biased region" description="Polar residues" evidence="3">
    <location>
        <begin position="102"/>
        <end position="117"/>
    </location>
</feature>
<evidence type="ECO:0000256" key="1">
    <source>
        <dbReference type="PROSITE-ProRule" id="PRU00042"/>
    </source>
</evidence>
<dbReference type="OrthoDB" id="6288038at2759"/>
<dbReference type="PANTHER" id="PTHR16116">
    <property type="entry name" value="ZINC FINGER PROTEIN 839"/>
    <property type="match status" value="1"/>
</dbReference>
<feature type="compositionally biased region" description="Basic and acidic residues" evidence="3">
    <location>
        <begin position="384"/>
        <end position="395"/>
    </location>
</feature>
<dbReference type="RefSeq" id="XP_013404601.1">
    <property type="nucleotide sequence ID" value="XM_013549147.1"/>
</dbReference>
<dbReference type="Proteomes" id="UP000085678">
    <property type="component" value="Unplaced"/>
</dbReference>
<dbReference type="GeneID" id="106169625"/>
<feature type="compositionally biased region" description="Basic and acidic residues" evidence="3">
    <location>
        <begin position="334"/>
        <end position="344"/>
    </location>
</feature>
<dbReference type="InterPro" id="IPR013087">
    <property type="entry name" value="Znf_C2H2_type"/>
</dbReference>
<feature type="coiled-coil region" evidence="2">
    <location>
        <begin position="32"/>
        <end position="59"/>
    </location>
</feature>
<feature type="domain" description="C2H2-type" evidence="4">
    <location>
        <begin position="358"/>
        <end position="388"/>
    </location>
</feature>
<keyword evidence="1" id="KW-0863">Zinc-finger</keyword>
<reference evidence="6" key="1">
    <citation type="submission" date="2025-08" db="UniProtKB">
        <authorList>
            <consortium name="RefSeq"/>
        </authorList>
    </citation>
    <scope>IDENTIFICATION</scope>
    <source>
        <tissue evidence="6">Gonads</tissue>
    </source>
</reference>
<proteinExistence type="predicted"/>
<dbReference type="InterPro" id="IPR039946">
    <property type="entry name" value="ZN839"/>
</dbReference>
<evidence type="ECO:0000313" key="6">
    <source>
        <dbReference type="RefSeq" id="XP_013404601.1"/>
    </source>
</evidence>
<dbReference type="KEGG" id="lak:106169625"/>
<evidence type="ECO:0000259" key="4">
    <source>
        <dbReference type="PROSITE" id="PS50157"/>
    </source>
</evidence>
<accession>A0A1S3J2U6</accession>
<dbReference type="Pfam" id="PF15961">
    <property type="entry name" value="DUF4764"/>
    <property type="match status" value="1"/>
</dbReference>
<evidence type="ECO:0000256" key="3">
    <source>
        <dbReference type="SAM" id="MobiDB-lite"/>
    </source>
</evidence>
<name>A0A1S3J2U6_LINAN</name>
<keyword evidence="2" id="KW-0175">Coiled coil</keyword>
<feature type="region of interest" description="Disordered" evidence="3">
    <location>
        <begin position="223"/>
        <end position="357"/>
    </location>
</feature>
<feature type="compositionally biased region" description="Basic and acidic residues" evidence="3">
    <location>
        <begin position="299"/>
        <end position="310"/>
    </location>
</feature>
<feature type="compositionally biased region" description="Basic and acidic residues" evidence="3">
    <location>
        <begin position="260"/>
        <end position="279"/>
    </location>
</feature>
<dbReference type="PROSITE" id="PS50157">
    <property type="entry name" value="ZINC_FINGER_C2H2_2"/>
    <property type="match status" value="1"/>
</dbReference>
<dbReference type="AlphaFoldDB" id="A0A1S3J2U6"/>
<sequence>MADEADDAVHMIPGQGIVNQPDMITEGVVNENDGEEVNEDILQQALEEAQEEYDHATVVYSDGSMIANSNDVIVNSHVDGVGEVYEQDNVVYHVVDNTMEAQDPSTGLSTTQISPTSEPVVVSDGNSDISRQVVNVVQTTPSNIDPAAPLGTSDNPIRIVQQGNQYTSLQQLSAEQVAQIMQVLQNQHVAKKTQESSSGSSVLFNPQTNTRIVYRVIQPSELHKNGSGLISTPSQLTRTISQQTPGSVTGTKRQYRKRHKGEDDDKTDGPELSKEEKEERKKHRPRTRSGRVSKPPKHMVQDYKHIHPVDWDEDMDDSDGGYSDFKYSEEEDGEGRQKDHKDSNYIHPGVGTSRRKTNKCETCDKTYIGRGGLARHYRLYPSHGRLEDDPTHSNSEKTNGLLSVSEDSNTQDSFSKNTTGTSSAVTKPTSNVSRAMNRARNSLLQENNPHKRKAKLRDIVRQCENEELMEVVLPKLAKVITTWEFLFMKAESSKSGKPVFQEMFKEFESLFKQMQKSCEEYLRPLPDGETITAASKQLEITDTKLAESLGLNDRVYLIRDVIPANSDDSNTFHYKLLTADARNLTSTATNKRTLELVSADQLVTQPSKKMKVKVDAPAVTVLPSMHPEILENQQPEEAVTTHVEKVQPTNNEAIEQQQVVTHDPQSATIEVNSEEQQVVDENGELNHILEGQEITGENVETHVIDPGASIIQTEDGTILIQNPDGTTVQLHADQGIPLETVQALLAMENDGQIQIDHTSQEECVDQQ</sequence>
<keyword evidence="5" id="KW-1185">Reference proteome</keyword>
<dbReference type="InterPro" id="IPR031885">
    <property type="entry name" value="DUF4764"/>
</dbReference>
<dbReference type="InParanoid" id="A0A1S3J2U6"/>